<evidence type="ECO:0000256" key="5">
    <source>
        <dbReference type="ARBA" id="ARBA00022737"/>
    </source>
</evidence>
<gene>
    <name evidence="12" type="ORF">CHGG_07970</name>
</gene>
<protein>
    <recommendedName>
        <fullName evidence="7">U three protein 7</fullName>
    </recommendedName>
</protein>
<evidence type="ECO:0000256" key="8">
    <source>
        <dbReference type="PROSITE-ProRule" id="PRU00221"/>
    </source>
</evidence>
<dbReference type="InterPro" id="IPR036322">
    <property type="entry name" value="WD40_repeat_dom_sf"/>
</dbReference>
<evidence type="ECO:0000256" key="9">
    <source>
        <dbReference type="SAM" id="Coils"/>
    </source>
</evidence>
<dbReference type="InterPro" id="IPR019775">
    <property type="entry name" value="WD40_repeat_CS"/>
</dbReference>
<keyword evidence="4 8" id="KW-0853">WD repeat</keyword>
<dbReference type="PROSITE" id="PS50082">
    <property type="entry name" value="WD_REPEATS_2"/>
    <property type="match status" value="1"/>
</dbReference>
<dbReference type="InterPro" id="IPR040315">
    <property type="entry name" value="WDR46/Utp7"/>
</dbReference>
<dbReference type="Proteomes" id="UP000001056">
    <property type="component" value="Unassembled WGS sequence"/>
</dbReference>
<feature type="domain" description="BING4 C-terminal" evidence="11">
    <location>
        <begin position="381"/>
        <end position="460"/>
    </location>
</feature>
<feature type="repeat" description="WD" evidence="8">
    <location>
        <begin position="293"/>
        <end position="334"/>
    </location>
</feature>
<dbReference type="HOGENOM" id="CLU_022996_1_1_1"/>
<dbReference type="GO" id="GO:0000447">
    <property type="term" value="P:endonucleolytic cleavage in ITS1 to separate SSU-rRNA from 5.8S rRNA and LSU-rRNA from tricistronic rRNA transcript (SSU-rRNA, 5.8S rRNA, LSU-rRNA)"/>
    <property type="evidence" value="ECO:0007669"/>
    <property type="project" value="EnsemblFungi"/>
</dbReference>
<proteinExistence type="predicted"/>
<dbReference type="PANTHER" id="PTHR14085:SF3">
    <property type="entry name" value="WD REPEAT-CONTAINING PROTEIN 46"/>
    <property type="match status" value="1"/>
</dbReference>
<dbReference type="Pfam" id="PF08149">
    <property type="entry name" value="BING4CT"/>
    <property type="match status" value="1"/>
</dbReference>
<evidence type="ECO:0000256" key="7">
    <source>
        <dbReference type="ARBA" id="ARBA00076453"/>
    </source>
</evidence>
<evidence type="ECO:0000256" key="1">
    <source>
        <dbReference type="ARBA" id="ARBA00004099"/>
    </source>
</evidence>
<keyword evidence="5" id="KW-0677">Repeat</keyword>
<dbReference type="AlphaFoldDB" id="Q2GVN4"/>
<dbReference type="SUPFAM" id="SSF50978">
    <property type="entry name" value="WD40 repeat-like"/>
    <property type="match status" value="1"/>
</dbReference>
<evidence type="ECO:0000256" key="3">
    <source>
        <dbReference type="ARBA" id="ARBA00022552"/>
    </source>
</evidence>
<dbReference type="FunCoup" id="Q2GVN4">
    <property type="interactions" value="948"/>
</dbReference>
<dbReference type="GO" id="GO:0030686">
    <property type="term" value="C:90S preribosome"/>
    <property type="evidence" value="ECO:0007669"/>
    <property type="project" value="TreeGrafter"/>
</dbReference>
<keyword evidence="6" id="KW-0539">Nucleus</keyword>
<dbReference type="GO" id="GO:0030688">
    <property type="term" value="C:preribosome, small subunit precursor"/>
    <property type="evidence" value="ECO:0007669"/>
    <property type="project" value="EnsemblFungi"/>
</dbReference>
<evidence type="ECO:0000256" key="6">
    <source>
        <dbReference type="ARBA" id="ARBA00023242"/>
    </source>
</evidence>
<dbReference type="OrthoDB" id="10251154at2759"/>
<keyword evidence="3" id="KW-0698">rRNA processing</keyword>
<dbReference type="InterPro" id="IPR015943">
    <property type="entry name" value="WD40/YVTN_repeat-like_dom_sf"/>
</dbReference>
<dbReference type="EMBL" id="CH408033">
    <property type="protein sequence ID" value="EAQ86717.1"/>
    <property type="molecule type" value="Genomic_DNA"/>
</dbReference>
<organism evidence="12 13">
    <name type="scientific">Chaetomium globosum (strain ATCC 6205 / CBS 148.51 / DSM 1962 / NBRC 6347 / NRRL 1970)</name>
    <name type="common">Soil fungus</name>
    <dbReference type="NCBI Taxonomy" id="306901"/>
    <lineage>
        <taxon>Eukaryota</taxon>
        <taxon>Fungi</taxon>
        <taxon>Dikarya</taxon>
        <taxon>Ascomycota</taxon>
        <taxon>Pezizomycotina</taxon>
        <taxon>Sordariomycetes</taxon>
        <taxon>Sordariomycetidae</taxon>
        <taxon>Sordariales</taxon>
        <taxon>Chaetomiaceae</taxon>
        <taxon>Chaetomium</taxon>
    </lineage>
</organism>
<reference evidence="13" key="1">
    <citation type="journal article" date="2015" name="Genome Announc.">
        <title>Draft genome sequence of the cellulolytic fungus Chaetomium globosum.</title>
        <authorList>
            <person name="Cuomo C.A."/>
            <person name="Untereiner W.A."/>
            <person name="Ma L.-J."/>
            <person name="Grabherr M."/>
            <person name="Birren B.W."/>
        </authorList>
    </citation>
    <scope>NUCLEOTIDE SEQUENCE [LARGE SCALE GENOMIC DNA]</scope>
    <source>
        <strain evidence="13">ATCC 6205 / CBS 148.51 / DSM 1962 / NBRC 6347 / NRRL 1970</strain>
    </source>
</reference>
<evidence type="ECO:0000256" key="2">
    <source>
        <dbReference type="ARBA" id="ARBA00004604"/>
    </source>
</evidence>
<dbReference type="FunFam" id="2.130.10.10:FF:000378">
    <property type="entry name" value="U3 small nucleolar RNA-associated protein 7"/>
    <property type="match status" value="1"/>
</dbReference>
<dbReference type="InParanoid" id="Q2GVN4"/>
<dbReference type="PROSITE" id="PS50294">
    <property type="entry name" value="WD_REPEATS_REGION"/>
    <property type="match status" value="1"/>
</dbReference>
<evidence type="ECO:0000313" key="12">
    <source>
        <dbReference type="EMBL" id="EAQ86717.1"/>
    </source>
</evidence>
<evidence type="ECO:0000259" key="11">
    <source>
        <dbReference type="SMART" id="SM01033"/>
    </source>
</evidence>
<accession>Q2GVN4</accession>
<dbReference type="Pfam" id="PF00400">
    <property type="entry name" value="WD40"/>
    <property type="match status" value="1"/>
</dbReference>
<feature type="coiled-coil region" evidence="9">
    <location>
        <begin position="62"/>
        <end position="89"/>
    </location>
</feature>
<evidence type="ECO:0000256" key="10">
    <source>
        <dbReference type="SAM" id="MobiDB-lite"/>
    </source>
</evidence>
<dbReference type="RefSeq" id="XP_001225626.1">
    <property type="nucleotide sequence ID" value="XM_001225625.1"/>
</dbReference>
<dbReference type="GO" id="GO:0000472">
    <property type="term" value="P:endonucleolytic cleavage to generate mature 5'-end of SSU-rRNA from (SSU-rRNA, 5.8S rRNA, LSU-rRNA)"/>
    <property type="evidence" value="ECO:0007669"/>
    <property type="project" value="EnsemblFungi"/>
</dbReference>
<dbReference type="SMART" id="SM00320">
    <property type="entry name" value="WD40"/>
    <property type="match status" value="4"/>
</dbReference>
<dbReference type="OMA" id="EFLPYHW"/>
<dbReference type="GO" id="GO:0032040">
    <property type="term" value="C:small-subunit processome"/>
    <property type="evidence" value="ECO:0007669"/>
    <property type="project" value="EnsemblFungi"/>
</dbReference>
<evidence type="ECO:0000313" key="13">
    <source>
        <dbReference type="Proteomes" id="UP000001056"/>
    </source>
</evidence>
<feature type="region of interest" description="Disordered" evidence="10">
    <location>
        <begin position="527"/>
        <end position="555"/>
    </location>
</feature>
<comment type="function">
    <text evidence="1">Involved in nucleolar processing of pre-18S ribosomal RNA.</text>
</comment>
<dbReference type="PROSITE" id="PS00678">
    <property type="entry name" value="WD_REPEATS_1"/>
    <property type="match status" value="1"/>
</dbReference>
<dbReference type="eggNOG" id="KOG1272">
    <property type="taxonomic scope" value="Eukaryota"/>
</dbReference>
<comment type="subcellular location">
    <subcellularLocation>
        <location evidence="2">Nucleus</location>
        <location evidence="2">Nucleolus</location>
    </subcellularLocation>
</comment>
<name>Q2GVN4_CHAGB</name>
<dbReference type="PANTHER" id="PTHR14085">
    <property type="entry name" value="WD-REPEAT PROTEIN BING4"/>
    <property type="match status" value="1"/>
</dbReference>
<feature type="compositionally biased region" description="Basic and acidic residues" evidence="10">
    <location>
        <begin position="527"/>
        <end position="542"/>
    </location>
</feature>
<evidence type="ECO:0000256" key="4">
    <source>
        <dbReference type="ARBA" id="ARBA00022574"/>
    </source>
</evidence>
<keyword evidence="9" id="KW-0175">Coiled coil</keyword>
<dbReference type="STRING" id="306901.Q2GVN4"/>
<dbReference type="VEuPathDB" id="FungiDB:CHGG_07970"/>
<sequence length="555" mass="63093">MDTTDTVDAPLTRVAQPNGALIVNNARTEFRSKAELERVRRHRQAQKAYGRGRQIDVKNVRDKKLRRNLTNLENKYKTAALKAKEAEILLENSSGFLETETELERTYRVRQDDIQKEVGIDVAQKKFELKLTELGPYVCEYSRNGRDLILAGRKGHIATMDWREGKLGCELQLGETVRDARFLHNNQFFAVAQKKYVYIYDANGVELHCLKKHVEVSHMEFLPYHFLLATLSISGQLKYQDTSTGQIVTEIPTKLGTPVSLTHNPYNAILHVGQQNGTVTLWSPNSSDPLVKLLAHRGPVRSLAVDREGRYMVSAGQDNRMAIWDVRNFKEAVSSYFTRSPASSIAISDTGLTAVGWGTKATVWKGLFSKEKPVQEKVQSPYMTWGGEGQAIERVRWCPFEDVLGLGHTEGFSSIVIPGAGEANYDALEVNPFETKKQRQEGEVKGLLNKLQPEMIALDPNYIGNLDLRSEQQRKADRDLDAPAVDIVEEMRHRARGKSGALKKYLRKQRKKNIIDEKRLKAEEMYKEMQEKKDERHKERQAELGPALARFARKD</sequence>
<dbReference type="Gene3D" id="2.130.10.10">
    <property type="entry name" value="YVTN repeat-like/Quinoprotein amine dehydrogenase"/>
    <property type="match status" value="2"/>
</dbReference>
<dbReference type="GO" id="GO:0000480">
    <property type="term" value="P:endonucleolytic cleavage in 5'-ETS of tricistronic rRNA transcript (SSU-rRNA, 5.8S rRNA, LSU-rRNA)"/>
    <property type="evidence" value="ECO:0007669"/>
    <property type="project" value="EnsemblFungi"/>
</dbReference>
<dbReference type="SMART" id="SM01033">
    <property type="entry name" value="BING4CT"/>
    <property type="match status" value="1"/>
</dbReference>
<keyword evidence="13" id="KW-1185">Reference proteome</keyword>
<dbReference type="InterPro" id="IPR001680">
    <property type="entry name" value="WD40_rpt"/>
</dbReference>
<dbReference type="InterPro" id="IPR012952">
    <property type="entry name" value="BING4_C_dom"/>
</dbReference>
<dbReference type="GeneID" id="4394391"/>